<dbReference type="PANTHER" id="PTHR43471">
    <property type="entry name" value="ABC TRANSPORTER PERMEASE"/>
    <property type="match status" value="1"/>
</dbReference>
<dbReference type="OrthoDB" id="9815855at2"/>
<proteinExistence type="predicted"/>
<feature type="transmembrane region" description="Helical" evidence="1">
    <location>
        <begin position="213"/>
        <end position="235"/>
    </location>
</feature>
<feature type="transmembrane region" description="Helical" evidence="1">
    <location>
        <begin position="62"/>
        <end position="83"/>
    </location>
</feature>
<organism evidence="2 3">
    <name type="scientific">Aureibacillus halotolerans</name>
    <dbReference type="NCBI Taxonomy" id="1508390"/>
    <lineage>
        <taxon>Bacteria</taxon>
        <taxon>Bacillati</taxon>
        <taxon>Bacillota</taxon>
        <taxon>Bacilli</taxon>
        <taxon>Bacillales</taxon>
        <taxon>Bacillaceae</taxon>
        <taxon>Aureibacillus</taxon>
    </lineage>
</organism>
<name>A0A4R6U724_9BACI</name>
<evidence type="ECO:0000313" key="3">
    <source>
        <dbReference type="Proteomes" id="UP000295632"/>
    </source>
</evidence>
<dbReference type="RefSeq" id="WP_133580168.1">
    <property type="nucleotide sequence ID" value="NZ_SNYJ01000006.1"/>
</dbReference>
<comment type="caution">
    <text evidence="2">The sequence shown here is derived from an EMBL/GenBank/DDBJ whole genome shotgun (WGS) entry which is preliminary data.</text>
</comment>
<accession>A0A4R6U724</accession>
<dbReference type="GO" id="GO:0140359">
    <property type="term" value="F:ABC-type transporter activity"/>
    <property type="evidence" value="ECO:0007669"/>
    <property type="project" value="InterPro"/>
</dbReference>
<dbReference type="Pfam" id="PF12679">
    <property type="entry name" value="ABC2_membrane_2"/>
    <property type="match status" value="1"/>
</dbReference>
<evidence type="ECO:0000313" key="2">
    <source>
        <dbReference type="EMBL" id="TDQ40345.1"/>
    </source>
</evidence>
<keyword evidence="3" id="KW-1185">Reference proteome</keyword>
<feature type="transmembrane region" description="Helical" evidence="1">
    <location>
        <begin position="118"/>
        <end position="138"/>
    </location>
</feature>
<dbReference type="Proteomes" id="UP000295632">
    <property type="component" value="Unassembled WGS sequence"/>
</dbReference>
<feature type="transmembrane region" description="Helical" evidence="1">
    <location>
        <begin position="25"/>
        <end position="47"/>
    </location>
</feature>
<sequence length="285" mass="31983">MTNWLLRNPVLQKEFKLRFRTKKSFFGIAVYVTVMAGILLPVLYMFMNQYGVATYQPEESRWLFLFLTMLQLALIIFVVPGLTSSAISGERERQTLNILLTTNQSSFSIIIGKLFSSLAFMTVLIVSTMPLYTILFLYGGISPNLLWITFGMFVLTMVSIGAVGIMASTLIRKTIVATITTYAISFFLALGPVITLFIYFMGVSMPSGSAQNLSVFPLFISSISIPLMLFETFGVHMITEMVGQTGRVLPTWQPWAILFSFYGLLIIGSLFVATARLRPRSRMKK</sequence>
<feature type="transmembrane region" description="Helical" evidence="1">
    <location>
        <begin position="179"/>
        <end position="201"/>
    </location>
</feature>
<feature type="transmembrane region" description="Helical" evidence="1">
    <location>
        <begin position="255"/>
        <end position="275"/>
    </location>
</feature>
<dbReference type="EMBL" id="SNYJ01000006">
    <property type="protein sequence ID" value="TDQ40345.1"/>
    <property type="molecule type" value="Genomic_DNA"/>
</dbReference>
<keyword evidence="1" id="KW-1133">Transmembrane helix</keyword>
<reference evidence="2 3" key="1">
    <citation type="submission" date="2019-03" db="EMBL/GenBank/DDBJ databases">
        <title>Genomic Encyclopedia of Type Strains, Phase IV (KMG-IV): sequencing the most valuable type-strain genomes for metagenomic binning, comparative biology and taxonomic classification.</title>
        <authorList>
            <person name="Goeker M."/>
        </authorList>
    </citation>
    <scope>NUCLEOTIDE SEQUENCE [LARGE SCALE GENOMIC DNA]</scope>
    <source>
        <strain evidence="2 3">DSM 28697</strain>
    </source>
</reference>
<keyword evidence="1" id="KW-0472">Membrane</keyword>
<dbReference type="GO" id="GO:0005886">
    <property type="term" value="C:plasma membrane"/>
    <property type="evidence" value="ECO:0007669"/>
    <property type="project" value="UniProtKB-SubCell"/>
</dbReference>
<gene>
    <name evidence="2" type="ORF">EV213_10661</name>
</gene>
<dbReference type="AlphaFoldDB" id="A0A4R6U724"/>
<keyword evidence="1" id="KW-0812">Transmembrane</keyword>
<feature type="transmembrane region" description="Helical" evidence="1">
    <location>
        <begin position="145"/>
        <end position="167"/>
    </location>
</feature>
<dbReference type="PANTHER" id="PTHR43471:SF12">
    <property type="entry name" value="HYPOTHETICAL MEMBRANE PROTEIN, CONSERVED"/>
    <property type="match status" value="1"/>
</dbReference>
<protein>
    <submittedName>
        <fullName evidence="2">ABC-2 family transporter</fullName>
    </submittedName>
</protein>
<evidence type="ECO:0000256" key="1">
    <source>
        <dbReference type="SAM" id="Phobius"/>
    </source>
</evidence>